<dbReference type="GO" id="GO:0016818">
    <property type="term" value="F:hydrolase activity, acting on acid anhydrides, in phosphorus-containing anhydrides"/>
    <property type="evidence" value="ECO:0007669"/>
    <property type="project" value="InterPro"/>
</dbReference>
<gene>
    <name evidence="6" type="ORF">NE579_07585</name>
</gene>
<dbReference type="PANTHER" id="PTHR11472">
    <property type="entry name" value="DNA REPAIR DEAD HELICASE RAD3/XP-D SUBFAMILY MEMBER"/>
    <property type="match status" value="1"/>
</dbReference>
<dbReference type="GO" id="GO:0006139">
    <property type="term" value="P:nucleobase-containing compound metabolic process"/>
    <property type="evidence" value="ECO:0007669"/>
    <property type="project" value="InterPro"/>
</dbReference>
<evidence type="ECO:0000256" key="2">
    <source>
        <dbReference type="ARBA" id="ARBA00022801"/>
    </source>
</evidence>
<protein>
    <submittedName>
        <fullName evidence="6">ATP-dependent DNA helicase</fullName>
    </submittedName>
</protein>
<dbReference type="SMART" id="SM00491">
    <property type="entry name" value="HELICc2"/>
    <property type="match status" value="1"/>
</dbReference>
<dbReference type="GO" id="GO:0003678">
    <property type="term" value="F:DNA helicase activity"/>
    <property type="evidence" value="ECO:0007669"/>
    <property type="project" value="TreeGrafter"/>
</dbReference>
<organism evidence="6 7">
    <name type="scientific">Intestinimonas massiliensis</name>
    <name type="common">ex Afouda et al. 2020</name>
    <dbReference type="NCBI Taxonomy" id="1673721"/>
    <lineage>
        <taxon>Bacteria</taxon>
        <taxon>Bacillati</taxon>
        <taxon>Bacillota</taxon>
        <taxon>Clostridia</taxon>
        <taxon>Eubacteriales</taxon>
        <taxon>Intestinimonas</taxon>
    </lineage>
</organism>
<name>A0AAW5JRT3_9FIRM</name>
<keyword evidence="6" id="KW-0347">Helicase</keyword>
<accession>A0AAW5JRT3</accession>
<dbReference type="Gene3D" id="3.40.50.300">
    <property type="entry name" value="P-loop containing nucleotide triphosphate hydrolases"/>
    <property type="match status" value="2"/>
</dbReference>
<feature type="domain" description="Helicase ATP-binding" evidence="5">
    <location>
        <begin position="111"/>
        <end position="400"/>
    </location>
</feature>
<dbReference type="InterPro" id="IPR045028">
    <property type="entry name" value="DinG/Rad3-like"/>
</dbReference>
<evidence type="ECO:0000256" key="3">
    <source>
        <dbReference type="ARBA" id="ARBA00022840"/>
    </source>
</evidence>
<evidence type="ECO:0000256" key="1">
    <source>
        <dbReference type="ARBA" id="ARBA00022741"/>
    </source>
</evidence>
<evidence type="ECO:0000313" key="7">
    <source>
        <dbReference type="Proteomes" id="UP001204562"/>
    </source>
</evidence>
<dbReference type="Pfam" id="PF13307">
    <property type="entry name" value="Helicase_C_2"/>
    <property type="match status" value="1"/>
</dbReference>
<comment type="similarity">
    <text evidence="4">Belongs to the helicase family. DinG subfamily.</text>
</comment>
<evidence type="ECO:0000259" key="5">
    <source>
        <dbReference type="PROSITE" id="PS51193"/>
    </source>
</evidence>
<dbReference type="RefSeq" id="WP_256303813.1">
    <property type="nucleotide sequence ID" value="NZ_JANFYS010000013.1"/>
</dbReference>
<evidence type="ECO:0000313" key="6">
    <source>
        <dbReference type="EMBL" id="MCQ4770323.1"/>
    </source>
</evidence>
<dbReference type="EMBL" id="JANFYS010000013">
    <property type="protein sequence ID" value="MCQ4770323.1"/>
    <property type="molecule type" value="Genomic_DNA"/>
</dbReference>
<dbReference type="SUPFAM" id="SSF52540">
    <property type="entry name" value="P-loop containing nucleoside triphosphate hydrolases"/>
    <property type="match status" value="2"/>
</dbReference>
<dbReference type="InterPro" id="IPR027417">
    <property type="entry name" value="P-loop_NTPase"/>
</dbReference>
<dbReference type="InterPro" id="IPR006555">
    <property type="entry name" value="ATP-dep_Helicase_C"/>
</dbReference>
<proteinExistence type="inferred from homology"/>
<dbReference type="PANTHER" id="PTHR11472:SF34">
    <property type="entry name" value="REGULATOR OF TELOMERE ELONGATION HELICASE 1"/>
    <property type="match status" value="1"/>
</dbReference>
<keyword evidence="2" id="KW-0378">Hydrolase</keyword>
<dbReference type="PROSITE" id="PS51193">
    <property type="entry name" value="HELICASE_ATP_BIND_2"/>
    <property type="match status" value="1"/>
</dbReference>
<keyword evidence="3" id="KW-0067">ATP-binding</keyword>
<reference evidence="6" key="1">
    <citation type="submission" date="2022-06" db="EMBL/GenBank/DDBJ databases">
        <title>Isolation of gut microbiota from human fecal samples.</title>
        <authorList>
            <person name="Pamer E.G."/>
            <person name="Barat B."/>
            <person name="Waligurski E."/>
            <person name="Medina S."/>
            <person name="Paddock L."/>
            <person name="Mostad J."/>
        </authorList>
    </citation>
    <scope>NUCLEOTIDE SEQUENCE</scope>
    <source>
        <strain evidence="6">DFI.9.91</strain>
    </source>
</reference>
<keyword evidence="1" id="KW-0547">Nucleotide-binding</keyword>
<dbReference type="AlphaFoldDB" id="A0AAW5JRT3"/>
<dbReference type="InterPro" id="IPR014013">
    <property type="entry name" value="Helic_SF1/SF2_ATP-bd_DinG/Rad3"/>
</dbReference>
<dbReference type="GO" id="GO:0005524">
    <property type="term" value="F:ATP binding"/>
    <property type="evidence" value="ECO:0007669"/>
    <property type="project" value="UniProtKB-KW"/>
</dbReference>
<sequence length="757" mass="86698">MFEITYNDSDKLQNFIDADKAYHGAVYDFTFEGRFIVYHFFVKDTARYVALDSMTGYGSEITRRRKDNLYDSRSYRSMTPMVLDSIKYTGDKRYLNVIVNNPLEVIESIFRTILPEYGYVVREEQIKLSQDMYLGLTGKRVAICEAEVGTGKTLAYLIASFVAKERYTAEYGFNIPVTISTSSIELQKMIVENEVPQLSRMLQDYGLIKHPLSAMVRKGKEHYFCKARYDDYLEKITEHKEKYQNLLDYFTSNKISVRAFDLDLWDMPAAIKGKICVKGRCSHCEHRGDCRYSSYVQAANEKGAVDFQVTNHNLFLTSIKASDGEDTFRIIQRSPYVVIDEAHKLLETAQATFGEQFSEGMIQKYINSVRYLKSKRVKEDVFNFLLNKARKTNQQLFAMLRKLIPDGEFNDERTFGITIPDAAVSLILRLTNIIKLIEAGRKSHRGAYEMDGKRIIKVLEQFVRQNDSNIWLELEDGNGLFLCCCPRNMASVMEKAVWNRSVSYVLTSGTMSDGRDFSFFKKENGIARLSKHLVSECSTASPFDYQKNTRMYIPEDMPAPENSSEDYIDAITERILQLIDATNGHTAILFTSYKVLQAVYERAIHRLGKYEVFCMTRNNRKVITDFRKSKNGVLFASGSMWEGVDCVGDGLSSVILVRLPFPLRTATMEQRKEAVGDVAKFVHEYAVPEMLIKLRQGVGRLIRCETDTGVISILDSRAASGSYVPRVKMALRKYPTVNSVEEVRSFMESVKGEDYYA</sequence>
<dbReference type="Proteomes" id="UP001204562">
    <property type="component" value="Unassembled WGS sequence"/>
</dbReference>
<comment type="caution">
    <text evidence="6">The sequence shown here is derived from an EMBL/GenBank/DDBJ whole genome shotgun (WGS) entry which is preliminary data.</text>
</comment>
<evidence type="ECO:0000256" key="4">
    <source>
        <dbReference type="ARBA" id="ARBA00038058"/>
    </source>
</evidence>
<dbReference type="GO" id="GO:0003676">
    <property type="term" value="F:nucleic acid binding"/>
    <property type="evidence" value="ECO:0007669"/>
    <property type="project" value="InterPro"/>
</dbReference>